<dbReference type="InterPro" id="IPR003710">
    <property type="entry name" value="ApbA"/>
</dbReference>
<comment type="pathway">
    <text evidence="4">Cofactor biosynthesis; (R)-pantothenate biosynthesis; (R)-pantoate from 3-methyl-2-oxobutanoate: step 2/2.</text>
</comment>
<name>A0A1M5QFR9_9BACI</name>
<evidence type="ECO:0000313" key="8">
    <source>
        <dbReference type="Proteomes" id="UP000184079"/>
    </source>
</evidence>
<evidence type="ECO:0000256" key="3">
    <source>
        <dbReference type="ARBA" id="ARBA00023002"/>
    </source>
</evidence>
<dbReference type="InterPro" id="IPR008927">
    <property type="entry name" value="6-PGluconate_DH-like_C_sf"/>
</dbReference>
<dbReference type="GO" id="GO:0015940">
    <property type="term" value="P:pantothenate biosynthetic process"/>
    <property type="evidence" value="ECO:0007669"/>
    <property type="project" value="UniProtKB-UniPathway"/>
</dbReference>
<dbReference type="Gene3D" id="3.40.50.720">
    <property type="entry name" value="NAD(P)-binding Rossmann-like Domain"/>
    <property type="match status" value="1"/>
</dbReference>
<dbReference type="InterPro" id="IPR013752">
    <property type="entry name" value="KPA_reductase"/>
</dbReference>
<dbReference type="Proteomes" id="UP000184079">
    <property type="component" value="Unassembled WGS sequence"/>
</dbReference>
<keyword evidence="2 4" id="KW-0521">NADP</keyword>
<comment type="similarity">
    <text evidence="1 4">Belongs to the ketopantoate reductase family.</text>
</comment>
<dbReference type="SUPFAM" id="SSF51735">
    <property type="entry name" value="NAD(P)-binding Rossmann-fold domains"/>
    <property type="match status" value="1"/>
</dbReference>
<dbReference type="RefSeq" id="WP_073006436.1">
    <property type="nucleotide sequence ID" value="NZ_FQXD01000004.1"/>
</dbReference>
<accession>A0A1M5QFR9</accession>
<dbReference type="InterPro" id="IPR013328">
    <property type="entry name" value="6PGD_dom2"/>
</dbReference>
<keyword evidence="3 4" id="KW-0560">Oxidoreductase</keyword>
<reference evidence="8" key="1">
    <citation type="submission" date="2016-11" db="EMBL/GenBank/DDBJ databases">
        <authorList>
            <person name="Varghese N."/>
            <person name="Submissions S."/>
        </authorList>
    </citation>
    <scope>NUCLEOTIDE SEQUENCE [LARGE SCALE GENOMIC DNA]</scope>
    <source>
        <strain evidence="8">CGMCC 1.6496</strain>
    </source>
</reference>
<feature type="domain" description="Ketopantoate reductase C-terminal" evidence="6">
    <location>
        <begin position="178"/>
        <end position="300"/>
    </location>
</feature>
<comment type="function">
    <text evidence="4">Catalyzes the NADPH-dependent reduction of ketopantoate into pantoic acid.</text>
</comment>
<evidence type="ECO:0000259" key="6">
    <source>
        <dbReference type="Pfam" id="PF08546"/>
    </source>
</evidence>
<dbReference type="GO" id="GO:0008677">
    <property type="term" value="F:2-dehydropantoate 2-reductase activity"/>
    <property type="evidence" value="ECO:0007669"/>
    <property type="project" value="UniProtKB-EC"/>
</dbReference>
<evidence type="ECO:0000256" key="2">
    <source>
        <dbReference type="ARBA" id="ARBA00022857"/>
    </source>
</evidence>
<dbReference type="NCBIfam" id="TIGR00745">
    <property type="entry name" value="apbA_panE"/>
    <property type="match status" value="1"/>
</dbReference>
<dbReference type="OrthoDB" id="9793586at2"/>
<dbReference type="PANTHER" id="PTHR21708:SF26">
    <property type="entry name" value="2-DEHYDROPANTOATE 2-REDUCTASE"/>
    <property type="match status" value="1"/>
</dbReference>
<evidence type="ECO:0000259" key="5">
    <source>
        <dbReference type="Pfam" id="PF02558"/>
    </source>
</evidence>
<organism evidence="7 8">
    <name type="scientific">Virgibacillus chiguensis</name>
    <dbReference type="NCBI Taxonomy" id="411959"/>
    <lineage>
        <taxon>Bacteria</taxon>
        <taxon>Bacillati</taxon>
        <taxon>Bacillota</taxon>
        <taxon>Bacilli</taxon>
        <taxon>Bacillales</taxon>
        <taxon>Bacillaceae</taxon>
        <taxon>Virgibacillus</taxon>
    </lineage>
</organism>
<dbReference type="InterPro" id="IPR036291">
    <property type="entry name" value="NAD(P)-bd_dom_sf"/>
</dbReference>
<dbReference type="InterPro" id="IPR051402">
    <property type="entry name" value="KPR-Related"/>
</dbReference>
<dbReference type="Gene3D" id="1.10.1040.10">
    <property type="entry name" value="N-(1-d-carboxylethyl)-l-norvaline Dehydrogenase, domain 2"/>
    <property type="match status" value="1"/>
</dbReference>
<dbReference type="EC" id="1.1.1.169" evidence="4"/>
<dbReference type="PANTHER" id="PTHR21708">
    <property type="entry name" value="PROBABLE 2-DEHYDROPANTOATE 2-REDUCTASE"/>
    <property type="match status" value="1"/>
</dbReference>
<evidence type="ECO:0000313" key="7">
    <source>
        <dbReference type="EMBL" id="SHH12902.1"/>
    </source>
</evidence>
<feature type="domain" description="Ketopantoate reductase N-terminal" evidence="5">
    <location>
        <begin position="3"/>
        <end position="151"/>
    </location>
</feature>
<dbReference type="UniPathway" id="UPA00028">
    <property type="reaction ID" value="UER00004"/>
</dbReference>
<dbReference type="Pfam" id="PF02558">
    <property type="entry name" value="ApbA"/>
    <property type="match status" value="1"/>
</dbReference>
<evidence type="ECO:0000256" key="1">
    <source>
        <dbReference type="ARBA" id="ARBA00007870"/>
    </source>
</evidence>
<dbReference type="AlphaFoldDB" id="A0A1M5QFR9"/>
<dbReference type="GO" id="GO:0005737">
    <property type="term" value="C:cytoplasm"/>
    <property type="evidence" value="ECO:0007669"/>
    <property type="project" value="TreeGrafter"/>
</dbReference>
<dbReference type="FunFam" id="3.40.50.720:FF:000307">
    <property type="entry name" value="2-dehydropantoate 2-reductase"/>
    <property type="match status" value="1"/>
</dbReference>
<dbReference type="InterPro" id="IPR013332">
    <property type="entry name" value="KPR_N"/>
</dbReference>
<keyword evidence="8" id="KW-1185">Reference proteome</keyword>
<dbReference type="SUPFAM" id="SSF48179">
    <property type="entry name" value="6-phosphogluconate dehydrogenase C-terminal domain-like"/>
    <property type="match status" value="1"/>
</dbReference>
<evidence type="ECO:0000256" key="4">
    <source>
        <dbReference type="RuleBase" id="RU362068"/>
    </source>
</evidence>
<sequence length="305" mass="33769">MHIVVLGAGALGAYFGLRFQEAGAKVTFLVRQKRANQLEKYGLAMQSPHGNIFAKELNWETDPSAIPSADVILVSVKGYHLRGALDQLRPLVNKGAYVLPVLNGIEHISILQRELGKDNVLGGLAFIIATLNDKGHVVHTGDFHDLIFGALGAKQEKVIANLEALCDKAIVGGKQTNNILYELWKKYMFINAFSGITTATNLPIGVVRKHEETFQIAIHLLEEMKHVAMKYGVEITDQDVTEAIKLMQQLDADATSSMHQDLRKELPLELNHLHGGAIRLAKAKQLELTYMKVIHGIIKPFENRT</sequence>
<keyword evidence="4" id="KW-0566">Pantothenate biosynthesis</keyword>
<proteinExistence type="inferred from homology"/>
<dbReference type="Pfam" id="PF08546">
    <property type="entry name" value="ApbA_C"/>
    <property type="match status" value="1"/>
</dbReference>
<gene>
    <name evidence="7" type="ORF">SAMN05421807_104116</name>
</gene>
<comment type="catalytic activity">
    <reaction evidence="4">
        <text>(R)-pantoate + NADP(+) = 2-dehydropantoate + NADPH + H(+)</text>
        <dbReference type="Rhea" id="RHEA:16233"/>
        <dbReference type="ChEBI" id="CHEBI:11561"/>
        <dbReference type="ChEBI" id="CHEBI:15378"/>
        <dbReference type="ChEBI" id="CHEBI:15980"/>
        <dbReference type="ChEBI" id="CHEBI:57783"/>
        <dbReference type="ChEBI" id="CHEBI:58349"/>
        <dbReference type="EC" id="1.1.1.169"/>
    </reaction>
</comment>
<dbReference type="EMBL" id="FQXD01000004">
    <property type="protein sequence ID" value="SHH12902.1"/>
    <property type="molecule type" value="Genomic_DNA"/>
</dbReference>
<protein>
    <recommendedName>
        <fullName evidence="4">2-dehydropantoate 2-reductase</fullName>
        <ecNumber evidence="4">1.1.1.169</ecNumber>
    </recommendedName>
    <alternativeName>
        <fullName evidence="4">Ketopantoate reductase</fullName>
    </alternativeName>
</protein>